<reference evidence="2 3" key="1">
    <citation type="submission" date="2010-02" db="EMBL/GenBank/DDBJ databases">
        <authorList>
            <person name="Weinstock G."/>
            <person name="Sodergren E."/>
            <person name="Clifton S."/>
            <person name="Fulton L."/>
            <person name="Fulton B."/>
            <person name="Courtney L."/>
            <person name="Fronick C."/>
            <person name="Harrison M."/>
            <person name="Strong C."/>
            <person name="Farmer C."/>
            <person name="Delahaunty K."/>
            <person name="Markovic C."/>
            <person name="Hall O."/>
            <person name="Minx P."/>
            <person name="Tomlinson C."/>
            <person name="Mitreva M."/>
            <person name="Nelson J."/>
            <person name="Hou S."/>
            <person name="Wollam A."/>
            <person name="Pepin K.H."/>
            <person name="Johnson M."/>
            <person name="Bhonagiri V."/>
            <person name="Zhang X."/>
            <person name="Suruliraj S."/>
            <person name="Warren W."/>
            <person name="Chinwalla A."/>
            <person name="Mardis E.R."/>
            <person name="Wilson R.K."/>
        </authorList>
    </citation>
    <scope>NUCLEOTIDE SEQUENCE [LARGE SCALE GENOMIC DNA]</scope>
    <source>
        <strain evidence="2 3">ATCC 29220</strain>
    </source>
</reference>
<evidence type="ECO:0000313" key="3">
    <source>
        <dbReference type="Proteomes" id="UP000003880"/>
    </source>
</evidence>
<comment type="caution">
    <text evidence="2">The sequence shown here is derived from an EMBL/GenBank/DDBJ whole genome shotgun (WGS) entry which is preliminary data.</text>
</comment>
<accession>D4B7S4</accession>
<organism evidence="2 3">
    <name type="scientific">Citrobacter youngae ATCC 29220</name>
    <dbReference type="NCBI Taxonomy" id="500640"/>
    <lineage>
        <taxon>Bacteria</taxon>
        <taxon>Pseudomonadati</taxon>
        <taxon>Pseudomonadota</taxon>
        <taxon>Gammaproteobacteria</taxon>
        <taxon>Enterobacterales</taxon>
        <taxon>Enterobacteriaceae</taxon>
        <taxon>Citrobacter</taxon>
        <taxon>Citrobacter freundii complex</taxon>
    </lineage>
</organism>
<gene>
    <name evidence="2" type="ORF">CIT292_06599</name>
</gene>
<protein>
    <submittedName>
        <fullName evidence="2">Uncharacterized protein</fullName>
    </submittedName>
</protein>
<dbReference type="Proteomes" id="UP000003880">
    <property type="component" value="Unassembled WGS sequence"/>
</dbReference>
<keyword evidence="1" id="KW-0812">Transmembrane</keyword>
<dbReference type="EMBL" id="ABWL02000002">
    <property type="protein sequence ID" value="EFE10427.1"/>
    <property type="molecule type" value="Genomic_DNA"/>
</dbReference>
<keyword evidence="1" id="KW-1133">Transmembrane helix</keyword>
<evidence type="ECO:0000313" key="2">
    <source>
        <dbReference type="EMBL" id="EFE10427.1"/>
    </source>
</evidence>
<dbReference type="AlphaFoldDB" id="D4B7S4"/>
<keyword evidence="1" id="KW-0472">Membrane</keyword>
<sequence length="41" mass="4863">MYVFDKIIHYINQYLSISYGFLVSIAVVYFITTDYLLFNCA</sequence>
<dbReference type="HOGENOM" id="CLU_3267744_0_0_6"/>
<name>D4B7S4_9ENTR</name>
<feature type="transmembrane region" description="Helical" evidence="1">
    <location>
        <begin position="12"/>
        <end position="31"/>
    </location>
</feature>
<proteinExistence type="predicted"/>
<evidence type="ECO:0000256" key="1">
    <source>
        <dbReference type="SAM" id="Phobius"/>
    </source>
</evidence>